<name>A0ABU0ZLC8_9ACTN</name>
<proteinExistence type="predicted"/>
<evidence type="ECO:0000313" key="2">
    <source>
        <dbReference type="Proteomes" id="UP001230908"/>
    </source>
</evidence>
<reference evidence="1 2" key="1">
    <citation type="submission" date="2023-08" db="EMBL/GenBank/DDBJ databases">
        <title>Phytohabitans sansha sp. nov., isolated from marine sediment.</title>
        <authorList>
            <person name="Zhao Y."/>
            <person name="Yi K."/>
        </authorList>
    </citation>
    <scope>NUCLEOTIDE SEQUENCE [LARGE SCALE GENOMIC DNA]</scope>
    <source>
        <strain evidence="1 2">ZYX-F-186</strain>
    </source>
</reference>
<evidence type="ECO:0000313" key="1">
    <source>
        <dbReference type="EMBL" id="MDQ7907793.1"/>
    </source>
</evidence>
<dbReference type="InterPro" id="IPR025968">
    <property type="entry name" value="YwqJ_deaminase"/>
</dbReference>
<dbReference type="EMBL" id="JAVHUY010000025">
    <property type="protein sequence ID" value="MDQ7907793.1"/>
    <property type="molecule type" value="Genomic_DNA"/>
</dbReference>
<dbReference type="RefSeq" id="WP_308715067.1">
    <property type="nucleotide sequence ID" value="NZ_JAVHUY010000025.1"/>
</dbReference>
<gene>
    <name evidence="1" type="ORF">RB614_25045</name>
</gene>
<organism evidence="1 2">
    <name type="scientific">Phytohabitans maris</name>
    <dbReference type="NCBI Taxonomy" id="3071409"/>
    <lineage>
        <taxon>Bacteria</taxon>
        <taxon>Bacillati</taxon>
        <taxon>Actinomycetota</taxon>
        <taxon>Actinomycetes</taxon>
        <taxon>Micromonosporales</taxon>
        <taxon>Micromonosporaceae</taxon>
    </lineage>
</organism>
<dbReference type="Proteomes" id="UP001230908">
    <property type="component" value="Unassembled WGS sequence"/>
</dbReference>
<accession>A0ABU0ZLC8</accession>
<sequence length="256" mass="27541">MEHSGEASVLGEWEAKLIAAPWAYQDKPVGAERSLGMREFDLGYVFWREFPQGDAAGIGAGQIVVDKATGELTYWPSVPPDTVALMYQDYRREAPAAPLTWDPVARAEYDRLRATFPENVTHLRLADGRLRRGRSMKGAGSPNLHPLVAAFLTSASPAYRERGGDRCAEVAAISDALHAEDARRAAAGQPPVGIDEARAELLRGAEVVTYRVREPGDPTGGQPSPPCVSCMALLRHFGFALQSPDDAGDGAEADNG</sequence>
<protein>
    <submittedName>
        <fullName evidence="1">YwqJ-related putative deaminase</fullName>
    </submittedName>
</protein>
<comment type="caution">
    <text evidence="1">The sequence shown here is derived from an EMBL/GenBank/DDBJ whole genome shotgun (WGS) entry which is preliminary data.</text>
</comment>
<keyword evidence="2" id="KW-1185">Reference proteome</keyword>
<dbReference type="Pfam" id="PF14431">
    <property type="entry name" value="YwqJ-deaminase"/>
    <property type="match status" value="1"/>
</dbReference>